<accession>A0A428YJX0</accession>
<name>A0A428YJX0_KIBAR</name>
<dbReference type="InterPro" id="IPR027599">
    <property type="entry name" value="PqqD-rel_X"/>
</dbReference>
<dbReference type="Gene3D" id="1.10.10.1150">
    <property type="entry name" value="Coenzyme PQQ synthesis protein D (PqqD)"/>
    <property type="match status" value="1"/>
</dbReference>
<dbReference type="InterPro" id="IPR041881">
    <property type="entry name" value="PqqD_sf"/>
</dbReference>
<sequence length="101" mass="11071">MLELREDVFVTDTDYGTVLLDERSGEYWMLNPTAALVLRTLLAGGMSEDAANQLATEFDVDPRIAIQDVDVLLDELGTAGLVRQPPNAHQDGAPADTTRQR</sequence>
<feature type="region of interest" description="Disordered" evidence="1">
    <location>
        <begin position="80"/>
        <end position="101"/>
    </location>
</feature>
<dbReference type="Proteomes" id="UP000287547">
    <property type="component" value="Unassembled WGS sequence"/>
</dbReference>
<dbReference type="NCBIfam" id="NF033530">
    <property type="entry name" value="lasso_PqqD_Strm"/>
    <property type="match status" value="1"/>
</dbReference>
<comment type="caution">
    <text evidence="2">The sequence shown here is derived from an EMBL/GenBank/DDBJ whole genome shotgun (WGS) entry which is preliminary data.</text>
</comment>
<dbReference type="RefSeq" id="WP_051796195.1">
    <property type="nucleotide sequence ID" value="NZ_QHKI01000078.1"/>
</dbReference>
<reference evidence="2 3" key="1">
    <citation type="submission" date="2018-05" db="EMBL/GenBank/DDBJ databases">
        <title>Evolution of GPA BGCs.</title>
        <authorList>
            <person name="Waglechner N."/>
            <person name="Wright G.D."/>
        </authorList>
    </citation>
    <scope>NUCLEOTIDE SEQUENCE [LARGE SCALE GENOMIC DNA]</scope>
    <source>
        <strain evidence="2 3">A82846</strain>
    </source>
</reference>
<dbReference type="EMBL" id="QHKI01000078">
    <property type="protein sequence ID" value="RSM67894.1"/>
    <property type="molecule type" value="Genomic_DNA"/>
</dbReference>
<dbReference type="NCBIfam" id="TIGR04353">
    <property type="entry name" value="PqqD_rel_X"/>
    <property type="match status" value="1"/>
</dbReference>
<proteinExistence type="predicted"/>
<dbReference type="InterPro" id="IPR008792">
    <property type="entry name" value="PQQD"/>
</dbReference>
<evidence type="ECO:0000313" key="3">
    <source>
        <dbReference type="Proteomes" id="UP000287547"/>
    </source>
</evidence>
<dbReference type="OrthoDB" id="5195143at2"/>
<organism evidence="2 3">
    <name type="scientific">Kibdelosporangium aridum</name>
    <dbReference type="NCBI Taxonomy" id="2030"/>
    <lineage>
        <taxon>Bacteria</taxon>
        <taxon>Bacillati</taxon>
        <taxon>Actinomycetota</taxon>
        <taxon>Actinomycetes</taxon>
        <taxon>Pseudonocardiales</taxon>
        <taxon>Pseudonocardiaceae</taxon>
        <taxon>Kibdelosporangium</taxon>
    </lineage>
</organism>
<gene>
    <name evidence="2" type="ORF">DMH04_47850</name>
</gene>
<evidence type="ECO:0000256" key="1">
    <source>
        <dbReference type="SAM" id="MobiDB-lite"/>
    </source>
</evidence>
<dbReference type="Pfam" id="PF05402">
    <property type="entry name" value="PqqD"/>
    <property type="match status" value="1"/>
</dbReference>
<dbReference type="AlphaFoldDB" id="A0A428YJX0"/>
<evidence type="ECO:0000313" key="2">
    <source>
        <dbReference type="EMBL" id="RSM67894.1"/>
    </source>
</evidence>
<protein>
    <submittedName>
        <fullName evidence="2">Lasso peptide biosynthesis PqqD family chaperone</fullName>
    </submittedName>
</protein>